<protein>
    <submittedName>
        <fullName evidence="1">Uncharacterized protein</fullName>
    </submittedName>
</protein>
<dbReference type="Proteomes" id="UP000324974">
    <property type="component" value="Chromosome"/>
</dbReference>
<sequence length="100" mass="11390">MSEPVVALPTYEDLCRYIRRTLCEQDALDYEQTPFFQTPIFRRGRPWGVVFHVEGPRLLKTSAVWASNDERVVFYNSLGQRTREVQLQESPAASVGLGAA</sequence>
<organism evidence="1 2">
    <name type="scientific">Limnoglobus roseus</name>
    <dbReference type="NCBI Taxonomy" id="2598579"/>
    <lineage>
        <taxon>Bacteria</taxon>
        <taxon>Pseudomonadati</taxon>
        <taxon>Planctomycetota</taxon>
        <taxon>Planctomycetia</taxon>
        <taxon>Gemmatales</taxon>
        <taxon>Gemmataceae</taxon>
        <taxon>Limnoglobus</taxon>
    </lineage>
</organism>
<proteinExistence type="predicted"/>
<reference evidence="2" key="1">
    <citation type="submission" date="2019-08" db="EMBL/GenBank/DDBJ databases">
        <title>Limnoglobus roseus gen. nov., sp. nov., a novel freshwater planctomycete with a giant genome from the family Gemmataceae.</title>
        <authorList>
            <person name="Kulichevskaya I.S."/>
            <person name="Naumoff D.G."/>
            <person name="Miroshnikov K."/>
            <person name="Ivanova A."/>
            <person name="Philippov D.A."/>
            <person name="Hakobyan A."/>
            <person name="Rijpstra I.C."/>
            <person name="Sinninghe Damste J.S."/>
            <person name="Liesack W."/>
            <person name="Dedysh S.N."/>
        </authorList>
    </citation>
    <scope>NUCLEOTIDE SEQUENCE [LARGE SCALE GENOMIC DNA]</scope>
    <source>
        <strain evidence="2">PX52</strain>
    </source>
</reference>
<evidence type="ECO:0000313" key="2">
    <source>
        <dbReference type="Proteomes" id="UP000324974"/>
    </source>
</evidence>
<dbReference type="RefSeq" id="WP_149109277.1">
    <property type="nucleotide sequence ID" value="NZ_CP042425.1"/>
</dbReference>
<keyword evidence="2" id="KW-1185">Reference proteome</keyword>
<dbReference type="OrthoDB" id="277143at2"/>
<name>A0A5C1AB75_9BACT</name>
<accession>A0A5C1AB75</accession>
<evidence type="ECO:0000313" key="1">
    <source>
        <dbReference type="EMBL" id="QEL14384.1"/>
    </source>
</evidence>
<dbReference type="EMBL" id="CP042425">
    <property type="protein sequence ID" value="QEL14384.1"/>
    <property type="molecule type" value="Genomic_DNA"/>
</dbReference>
<dbReference type="AlphaFoldDB" id="A0A5C1AB75"/>
<gene>
    <name evidence="1" type="ORF">PX52LOC_01272</name>
</gene>
<dbReference type="KEGG" id="lrs:PX52LOC_01272"/>